<dbReference type="PANTHER" id="PTHR21716">
    <property type="entry name" value="TRANSMEMBRANE PROTEIN"/>
    <property type="match status" value="1"/>
</dbReference>
<dbReference type="PANTHER" id="PTHR21716:SF64">
    <property type="entry name" value="AI-2 TRANSPORT PROTEIN TQSA"/>
    <property type="match status" value="1"/>
</dbReference>
<reference evidence="8 9" key="1">
    <citation type="submission" date="2023-09" db="EMBL/GenBank/DDBJ databases">
        <authorList>
            <person name="Rey-Velasco X."/>
        </authorList>
    </citation>
    <scope>NUCLEOTIDE SEQUENCE [LARGE SCALE GENOMIC DNA]</scope>
    <source>
        <strain evidence="8 9">W345</strain>
    </source>
</reference>
<feature type="compositionally biased region" description="Basic and acidic residues" evidence="6">
    <location>
        <begin position="371"/>
        <end position="382"/>
    </location>
</feature>
<dbReference type="InterPro" id="IPR002549">
    <property type="entry name" value="AI-2E-like"/>
</dbReference>
<dbReference type="RefSeq" id="WP_311363642.1">
    <property type="nucleotide sequence ID" value="NZ_JAVRIC010000002.1"/>
</dbReference>
<sequence length="382" mass="41400">MNSPPRQSALLPHGWPWLVGLLLFGVLLYLLSPIMMPFVLGAGLSYIGDPLVDRLQKIGLSRTLGVCVVFVVIVGLSLIGLLLFVPMLQKQLVQMLQNLPETLRWIQDTALPHLGITLPPDLQLDANGLRDIVREHWREAGGLVQQLWGRISQSSGALIAFAVNLLMVPIVTFYLLRDWDDLVAWIADIIPRRWLPTATQLARDTDSVLGAFLRGQLLVMLALSVTYTLGLWAVGLDLALLVGTIAGLVSFVPYLGAATGILLGLAMMFVQTQAPLPLLWVALVFGVGQMLESMVYTPLLVGDRIGLHPVAVIFAVMAGGQLFGFIGILLALPVAAAVAVVLRHTKQRWLVSSWYHGGTDGDPMPEAPGDDAPRRDTDSAAP</sequence>
<feature type="transmembrane region" description="Helical" evidence="7">
    <location>
        <begin position="278"/>
        <end position="299"/>
    </location>
</feature>
<evidence type="ECO:0000256" key="1">
    <source>
        <dbReference type="ARBA" id="ARBA00004141"/>
    </source>
</evidence>
<gene>
    <name evidence="8" type="ORF">RM530_02580</name>
</gene>
<evidence type="ECO:0000256" key="7">
    <source>
        <dbReference type="SAM" id="Phobius"/>
    </source>
</evidence>
<dbReference type="Pfam" id="PF01594">
    <property type="entry name" value="AI-2E_transport"/>
    <property type="match status" value="1"/>
</dbReference>
<evidence type="ECO:0000256" key="5">
    <source>
        <dbReference type="ARBA" id="ARBA00023136"/>
    </source>
</evidence>
<evidence type="ECO:0000256" key="3">
    <source>
        <dbReference type="ARBA" id="ARBA00022692"/>
    </source>
</evidence>
<feature type="transmembrane region" description="Helical" evidence="7">
    <location>
        <begin position="63"/>
        <end position="85"/>
    </location>
</feature>
<evidence type="ECO:0000256" key="4">
    <source>
        <dbReference type="ARBA" id="ARBA00022989"/>
    </source>
</evidence>
<accession>A0ABU2WEG6</accession>
<feature type="transmembrane region" description="Helical" evidence="7">
    <location>
        <begin position="157"/>
        <end position="176"/>
    </location>
</feature>
<comment type="similarity">
    <text evidence="2">Belongs to the autoinducer-2 exporter (AI-2E) (TC 2.A.86) family.</text>
</comment>
<keyword evidence="3 7" id="KW-0812">Transmembrane</keyword>
<keyword evidence="4 7" id="KW-1133">Transmembrane helix</keyword>
<keyword evidence="5 7" id="KW-0472">Membrane</keyword>
<evidence type="ECO:0000313" key="9">
    <source>
        <dbReference type="Proteomes" id="UP001254608"/>
    </source>
</evidence>
<keyword evidence="9" id="KW-1185">Reference proteome</keyword>
<feature type="transmembrane region" description="Helical" evidence="7">
    <location>
        <begin position="217"/>
        <end position="234"/>
    </location>
</feature>
<dbReference type="EMBL" id="JAVRIC010000002">
    <property type="protein sequence ID" value="MDT0496253.1"/>
    <property type="molecule type" value="Genomic_DNA"/>
</dbReference>
<feature type="region of interest" description="Disordered" evidence="6">
    <location>
        <begin position="360"/>
        <end position="382"/>
    </location>
</feature>
<comment type="subcellular location">
    <subcellularLocation>
        <location evidence="1">Membrane</location>
        <topology evidence="1">Multi-pass membrane protein</topology>
    </subcellularLocation>
</comment>
<comment type="caution">
    <text evidence="8">The sequence shown here is derived from an EMBL/GenBank/DDBJ whole genome shotgun (WGS) entry which is preliminary data.</text>
</comment>
<evidence type="ECO:0000313" key="8">
    <source>
        <dbReference type="EMBL" id="MDT0496253.1"/>
    </source>
</evidence>
<feature type="transmembrane region" description="Helical" evidence="7">
    <location>
        <begin position="311"/>
        <end position="342"/>
    </location>
</feature>
<evidence type="ECO:0000256" key="6">
    <source>
        <dbReference type="SAM" id="MobiDB-lite"/>
    </source>
</evidence>
<name>A0ABU2WEG6_9GAMM</name>
<dbReference type="Proteomes" id="UP001254608">
    <property type="component" value="Unassembled WGS sequence"/>
</dbReference>
<protein>
    <submittedName>
        <fullName evidence="8">AI-2E family transporter</fullName>
    </submittedName>
</protein>
<organism evidence="8 9">
    <name type="scientific">Banduia mediterranea</name>
    <dbReference type="NCBI Taxonomy" id="3075609"/>
    <lineage>
        <taxon>Bacteria</taxon>
        <taxon>Pseudomonadati</taxon>
        <taxon>Pseudomonadota</taxon>
        <taxon>Gammaproteobacteria</taxon>
        <taxon>Nevskiales</taxon>
        <taxon>Algiphilaceae</taxon>
        <taxon>Banduia</taxon>
    </lineage>
</organism>
<proteinExistence type="inferred from homology"/>
<feature type="transmembrane region" description="Helical" evidence="7">
    <location>
        <begin position="15"/>
        <end position="42"/>
    </location>
</feature>
<evidence type="ECO:0000256" key="2">
    <source>
        <dbReference type="ARBA" id="ARBA00009773"/>
    </source>
</evidence>
<feature type="transmembrane region" description="Helical" evidence="7">
    <location>
        <begin position="240"/>
        <end position="266"/>
    </location>
</feature>